<dbReference type="EMBL" id="VUJU01000055">
    <property type="protein sequence ID" value="KAF0773493.1"/>
    <property type="molecule type" value="Genomic_DNA"/>
</dbReference>
<proteinExistence type="predicted"/>
<sequence length="110" mass="12575">MKKKCRWYYFLCDDGLWITTFQSFQWYFTIGDSVVVSELLTVNELMDINISNCDSENYGPERTLNMIMANQAILSLQTVSKFVETVEGVDISLLKAIGKLDDFLGISNNI</sequence>
<gene>
    <name evidence="1" type="ORF">FWK35_00018686</name>
</gene>
<reference evidence="1 2" key="1">
    <citation type="submission" date="2019-08" db="EMBL/GenBank/DDBJ databases">
        <title>Whole genome of Aphis craccivora.</title>
        <authorList>
            <person name="Voronova N.V."/>
            <person name="Shulinski R.S."/>
            <person name="Bandarenka Y.V."/>
            <person name="Zhorov D.G."/>
            <person name="Warner D."/>
        </authorList>
    </citation>
    <scope>NUCLEOTIDE SEQUENCE [LARGE SCALE GENOMIC DNA]</scope>
    <source>
        <strain evidence="1">180601</strain>
        <tissue evidence="1">Whole Body</tissue>
    </source>
</reference>
<evidence type="ECO:0000313" key="1">
    <source>
        <dbReference type="EMBL" id="KAF0773493.1"/>
    </source>
</evidence>
<evidence type="ECO:0000313" key="2">
    <source>
        <dbReference type="Proteomes" id="UP000478052"/>
    </source>
</evidence>
<keyword evidence="2" id="KW-1185">Reference proteome</keyword>
<accession>A0A6G0ZQB3</accession>
<dbReference type="AlphaFoldDB" id="A0A6G0ZQB3"/>
<protein>
    <submittedName>
        <fullName evidence="1">DDE-1 domain-containing protein</fullName>
    </submittedName>
</protein>
<comment type="caution">
    <text evidence="1">The sequence shown here is derived from an EMBL/GenBank/DDBJ whole genome shotgun (WGS) entry which is preliminary data.</text>
</comment>
<name>A0A6G0ZQB3_APHCR</name>
<dbReference type="Proteomes" id="UP000478052">
    <property type="component" value="Unassembled WGS sequence"/>
</dbReference>
<organism evidence="1 2">
    <name type="scientific">Aphis craccivora</name>
    <name type="common">Cowpea aphid</name>
    <dbReference type="NCBI Taxonomy" id="307492"/>
    <lineage>
        <taxon>Eukaryota</taxon>
        <taxon>Metazoa</taxon>
        <taxon>Ecdysozoa</taxon>
        <taxon>Arthropoda</taxon>
        <taxon>Hexapoda</taxon>
        <taxon>Insecta</taxon>
        <taxon>Pterygota</taxon>
        <taxon>Neoptera</taxon>
        <taxon>Paraneoptera</taxon>
        <taxon>Hemiptera</taxon>
        <taxon>Sternorrhyncha</taxon>
        <taxon>Aphidomorpha</taxon>
        <taxon>Aphidoidea</taxon>
        <taxon>Aphididae</taxon>
        <taxon>Aphidini</taxon>
        <taxon>Aphis</taxon>
        <taxon>Aphis</taxon>
    </lineage>
</organism>